<feature type="chain" id="PRO_5040723133" description="FAS1 domain-containing protein" evidence="1">
    <location>
        <begin position="16"/>
        <end position="203"/>
    </location>
</feature>
<gene>
    <name evidence="3" type="ORF">TrST_g13941</name>
</gene>
<dbReference type="AlphaFoldDB" id="A0A9W7EI32"/>
<dbReference type="Proteomes" id="UP001165085">
    <property type="component" value="Unassembled WGS sequence"/>
</dbReference>
<evidence type="ECO:0000259" key="2">
    <source>
        <dbReference type="PROSITE" id="PS50213"/>
    </source>
</evidence>
<dbReference type="InterPro" id="IPR036378">
    <property type="entry name" value="FAS1_dom_sf"/>
</dbReference>
<dbReference type="InterPro" id="IPR000782">
    <property type="entry name" value="FAS1_domain"/>
</dbReference>
<evidence type="ECO:0000313" key="4">
    <source>
        <dbReference type="Proteomes" id="UP001165085"/>
    </source>
</evidence>
<name>A0A9W7EI32_9STRA</name>
<dbReference type="Pfam" id="PF02469">
    <property type="entry name" value="Fasciclin"/>
    <property type="match status" value="1"/>
</dbReference>
<keyword evidence="1" id="KW-0732">Signal</keyword>
<sequence length="203" mass="21426">MKFTLFATLVASTSAFAPVAFAPRSNTAMHASIAETLKTAQGPHFCWGSEGPVHDPPHDENEVKGYDNVNVFAELAEAAGVDLSGDITVIAPVNSCFDGKVDALKADPNLKSIIEYHCLVGKHTTSSIGADIATLNGKSVTYERKYRKTFLDDTIIGQADNFGGGSAYPCDVACDNGVIHMVSTIMDPTFEKLNAEAGLGGVV</sequence>
<dbReference type="EMBL" id="BRXY01000226">
    <property type="protein sequence ID" value="GMH78725.1"/>
    <property type="molecule type" value="Genomic_DNA"/>
</dbReference>
<dbReference type="OrthoDB" id="286301at2759"/>
<dbReference type="SMART" id="SM00554">
    <property type="entry name" value="FAS1"/>
    <property type="match status" value="1"/>
</dbReference>
<comment type="caution">
    <text evidence="3">The sequence shown here is derived from an EMBL/GenBank/DDBJ whole genome shotgun (WGS) entry which is preliminary data.</text>
</comment>
<feature type="signal peptide" evidence="1">
    <location>
        <begin position="1"/>
        <end position="15"/>
    </location>
</feature>
<reference evidence="4" key="1">
    <citation type="journal article" date="2023" name="Commun. Biol.">
        <title>Genome analysis of Parmales, the sister group of diatoms, reveals the evolutionary specialization of diatoms from phago-mixotrophs to photoautotrophs.</title>
        <authorList>
            <person name="Ban H."/>
            <person name="Sato S."/>
            <person name="Yoshikawa S."/>
            <person name="Yamada K."/>
            <person name="Nakamura Y."/>
            <person name="Ichinomiya M."/>
            <person name="Sato N."/>
            <person name="Blanc-Mathieu R."/>
            <person name="Endo H."/>
            <person name="Kuwata A."/>
            <person name="Ogata H."/>
        </authorList>
    </citation>
    <scope>NUCLEOTIDE SEQUENCE [LARGE SCALE GENOMIC DNA]</scope>
    <source>
        <strain evidence="4">NIES 3701</strain>
    </source>
</reference>
<protein>
    <recommendedName>
        <fullName evidence="2">FAS1 domain-containing protein</fullName>
    </recommendedName>
</protein>
<dbReference type="SUPFAM" id="SSF82153">
    <property type="entry name" value="FAS1 domain"/>
    <property type="match status" value="1"/>
</dbReference>
<dbReference type="PROSITE" id="PS50213">
    <property type="entry name" value="FAS1"/>
    <property type="match status" value="1"/>
</dbReference>
<keyword evidence="4" id="KW-1185">Reference proteome</keyword>
<organism evidence="3 4">
    <name type="scientific">Triparma strigata</name>
    <dbReference type="NCBI Taxonomy" id="1606541"/>
    <lineage>
        <taxon>Eukaryota</taxon>
        <taxon>Sar</taxon>
        <taxon>Stramenopiles</taxon>
        <taxon>Ochrophyta</taxon>
        <taxon>Bolidophyceae</taxon>
        <taxon>Parmales</taxon>
        <taxon>Triparmaceae</taxon>
        <taxon>Triparma</taxon>
    </lineage>
</organism>
<accession>A0A9W7EI32</accession>
<feature type="domain" description="FAS1" evidence="2">
    <location>
        <begin position="56"/>
        <end position="186"/>
    </location>
</feature>
<dbReference type="Gene3D" id="2.30.180.10">
    <property type="entry name" value="FAS1 domain"/>
    <property type="match status" value="1"/>
</dbReference>
<proteinExistence type="predicted"/>
<evidence type="ECO:0000256" key="1">
    <source>
        <dbReference type="SAM" id="SignalP"/>
    </source>
</evidence>
<evidence type="ECO:0000313" key="3">
    <source>
        <dbReference type="EMBL" id="GMH78725.1"/>
    </source>
</evidence>